<protein>
    <recommendedName>
        <fullName evidence="2">YCII-related domain-containing protein</fullName>
    </recommendedName>
</protein>
<reference evidence="4" key="1">
    <citation type="submission" date="2023-07" db="EMBL/GenBank/DDBJ databases">
        <title>Duganella aceri sp. nov., isolated from tree sap.</title>
        <authorList>
            <person name="Kim I.S."/>
        </authorList>
    </citation>
    <scope>NUCLEOTIDE SEQUENCE [LARGE SCALE GENOMIC DNA]</scope>
    <source>
        <strain evidence="4">SAP-35</strain>
    </source>
</reference>
<dbReference type="InterPro" id="IPR011008">
    <property type="entry name" value="Dimeric_a/b-barrel"/>
</dbReference>
<dbReference type="Pfam" id="PF03795">
    <property type="entry name" value="YCII"/>
    <property type="match status" value="1"/>
</dbReference>
<dbReference type="Proteomes" id="UP000666369">
    <property type="component" value="Unassembled WGS sequence"/>
</dbReference>
<accession>A0ABX0FGN9</accession>
<comment type="caution">
    <text evidence="3">The sequence shown here is derived from an EMBL/GenBank/DDBJ whole genome shotgun (WGS) entry which is preliminary data.</text>
</comment>
<gene>
    <name evidence="3" type="ORF">GW587_05510</name>
</gene>
<proteinExistence type="inferred from homology"/>
<comment type="similarity">
    <text evidence="1">Belongs to the YciI family.</text>
</comment>
<organism evidence="3 4">
    <name type="scientific">Duganella aceris</name>
    <dbReference type="NCBI Taxonomy" id="2703883"/>
    <lineage>
        <taxon>Bacteria</taxon>
        <taxon>Pseudomonadati</taxon>
        <taxon>Pseudomonadota</taxon>
        <taxon>Betaproteobacteria</taxon>
        <taxon>Burkholderiales</taxon>
        <taxon>Oxalobacteraceae</taxon>
        <taxon>Telluria group</taxon>
        <taxon>Duganella</taxon>
    </lineage>
</organism>
<feature type="domain" description="YCII-related" evidence="2">
    <location>
        <begin position="15"/>
        <end position="114"/>
    </location>
</feature>
<evidence type="ECO:0000313" key="4">
    <source>
        <dbReference type="Proteomes" id="UP000666369"/>
    </source>
</evidence>
<dbReference type="EMBL" id="JAADJT010000002">
    <property type="protein sequence ID" value="NGZ83716.1"/>
    <property type="molecule type" value="Genomic_DNA"/>
</dbReference>
<dbReference type="RefSeq" id="WP_166099665.1">
    <property type="nucleotide sequence ID" value="NZ_JAADJT010000002.1"/>
</dbReference>
<evidence type="ECO:0000259" key="2">
    <source>
        <dbReference type="Pfam" id="PF03795"/>
    </source>
</evidence>
<evidence type="ECO:0000313" key="3">
    <source>
        <dbReference type="EMBL" id="NGZ83716.1"/>
    </source>
</evidence>
<dbReference type="SUPFAM" id="SSF54909">
    <property type="entry name" value="Dimeric alpha+beta barrel"/>
    <property type="match status" value="1"/>
</dbReference>
<name>A0ABX0FGN9_9BURK</name>
<dbReference type="InterPro" id="IPR005545">
    <property type="entry name" value="YCII"/>
</dbReference>
<evidence type="ECO:0000256" key="1">
    <source>
        <dbReference type="ARBA" id="ARBA00007689"/>
    </source>
</evidence>
<sequence length="118" mass="12949">MEFVLAFQQPLEVYEEYSAPHARQQVSQAWKQYMMAMGAAGVLRGGKQLDPRRASTVSFFEGRRQLRHGPSVLSDALLGGYVVIEVDTLEDALKWGELSPSSLAGFTEVIPVLPIPGA</sequence>
<dbReference type="Gene3D" id="3.30.70.1060">
    <property type="entry name" value="Dimeric alpha+beta barrel"/>
    <property type="match status" value="1"/>
</dbReference>
<keyword evidence="4" id="KW-1185">Reference proteome</keyword>